<keyword evidence="2" id="KW-0732">Signal</keyword>
<feature type="transmembrane region" description="Helical" evidence="1">
    <location>
        <begin position="478"/>
        <end position="494"/>
    </location>
</feature>
<dbReference type="Proteomes" id="UP000001441">
    <property type="component" value="Chromosome"/>
</dbReference>
<evidence type="ECO:0000313" key="4">
    <source>
        <dbReference type="Proteomes" id="UP000001441"/>
    </source>
</evidence>
<keyword evidence="1" id="KW-0812">Transmembrane</keyword>
<dbReference type="HOGENOM" id="CLU_545910_0_0_6"/>
<keyword evidence="1" id="KW-1133">Transmembrane helix</keyword>
<dbReference type="EMBL" id="CP001896">
    <property type="protein sequence ID" value="ADC61692.1"/>
    <property type="molecule type" value="Genomic_DNA"/>
</dbReference>
<accession>D3RQ87</accession>
<evidence type="ECO:0000256" key="2">
    <source>
        <dbReference type="SAM" id="SignalP"/>
    </source>
</evidence>
<keyword evidence="1" id="KW-0472">Membrane</keyword>
<keyword evidence="4" id="KW-1185">Reference proteome</keyword>
<name>D3RQ87_ALLVD</name>
<gene>
    <name evidence="3" type="ordered locus">Alvin_0745</name>
</gene>
<organism evidence="3 4">
    <name type="scientific">Allochromatium vinosum (strain ATCC 17899 / DSM 180 / NBRC 103801 / NCIMB 10441 / D)</name>
    <name type="common">Chromatium vinosum</name>
    <dbReference type="NCBI Taxonomy" id="572477"/>
    <lineage>
        <taxon>Bacteria</taxon>
        <taxon>Pseudomonadati</taxon>
        <taxon>Pseudomonadota</taxon>
        <taxon>Gammaproteobacteria</taxon>
        <taxon>Chromatiales</taxon>
        <taxon>Chromatiaceae</taxon>
        <taxon>Allochromatium</taxon>
    </lineage>
</organism>
<evidence type="ECO:0000256" key="1">
    <source>
        <dbReference type="SAM" id="Phobius"/>
    </source>
</evidence>
<dbReference type="STRING" id="572477.Alvin_0745"/>
<reference evidence="3 4" key="1">
    <citation type="journal article" date="2011" name="Stand. Genomic Sci.">
        <title>Complete genome sequence of Allochromatium vinosum DSM 180(T).</title>
        <authorList>
            <person name="Weissgerber T."/>
            <person name="Zigann R."/>
            <person name="Bruce D."/>
            <person name="Chang Y.J."/>
            <person name="Detter J.C."/>
            <person name="Han C."/>
            <person name="Hauser L."/>
            <person name="Jeffries C.D."/>
            <person name="Land M."/>
            <person name="Munk A.C."/>
            <person name="Tapia R."/>
            <person name="Dahl C."/>
        </authorList>
    </citation>
    <scope>NUCLEOTIDE SEQUENCE [LARGE SCALE GENOMIC DNA]</scope>
    <source>
        <strain evidence="4">ATCC 17899 / DSM 180 / NBRC 103801 / NCIMB 10441 / D</strain>
    </source>
</reference>
<dbReference type="AlphaFoldDB" id="D3RQ87"/>
<dbReference type="eggNOG" id="ENOG5032RD5">
    <property type="taxonomic scope" value="Bacteria"/>
</dbReference>
<feature type="signal peptide" evidence="2">
    <location>
        <begin position="1"/>
        <end position="21"/>
    </location>
</feature>
<proteinExistence type="predicted"/>
<evidence type="ECO:0000313" key="3">
    <source>
        <dbReference type="EMBL" id="ADC61692.1"/>
    </source>
</evidence>
<dbReference type="KEGG" id="alv:Alvin_0745"/>
<feature type="chain" id="PRO_5003050580" evidence="2">
    <location>
        <begin position="22"/>
        <end position="499"/>
    </location>
</feature>
<sequence length="499" mass="53269">MVWNRTLVTVFLYSLFGNTAASVISFIPSAQTASDITTIVTVSGGQPIFIANPDAYVGTAASSVAVSMSTTVHAIQEALGFPVSATNGISLYNAGASVDLFATVANQVVIGGGIAMDEPIVSFHGSSETWAVAGFSEPLFARAAALSQGVLDGAILGGLGNNSSLNLSWNLKRLALEVEPSAGLALLSQRIQFFQVSADELKKNLGEVNLLIWLEDGKASLRIFDGSNSSVLQGQVGKNLTLDLDAPIQTSIALPETKDPIALRIVDTRTEISMAAAPRASIPILTGVGSSFAFERDDTPRMQWNPDTGILSFSPLPINWRGGVLSGKDDDELFLGGKINISDFHYIGESDGRRYFAGGTITLTDSQGRVMFSASLPALVLENSLFQLHGFNFFAPILNIMEVKPNSSRWLDGFMDLLALDAPYLPEIFLGVDDLALTDQSWQTGFSAPVKGMLSFAGLTHPPLDLEAFRRPVSLPETFALIVLGLILMSCVSVRPKKY</sequence>
<protein>
    <submittedName>
        <fullName evidence="3">Uncharacterized protein</fullName>
    </submittedName>
</protein>